<evidence type="ECO:0000256" key="1">
    <source>
        <dbReference type="SAM" id="MobiDB-lite"/>
    </source>
</evidence>
<feature type="compositionally biased region" description="Acidic residues" evidence="1">
    <location>
        <begin position="88"/>
        <end position="105"/>
    </location>
</feature>
<organism evidence="2">
    <name type="scientific">Heliothis virescens</name>
    <name type="common">Tobacco budworm moth</name>
    <dbReference type="NCBI Taxonomy" id="7102"/>
    <lineage>
        <taxon>Eukaryota</taxon>
        <taxon>Metazoa</taxon>
        <taxon>Ecdysozoa</taxon>
        <taxon>Arthropoda</taxon>
        <taxon>Hexapoda</taxon>
        <taxon>Insecta</taxon>
        <taxon>Pterygota</taxon>
        <taxon>Neoptera</taxon>
        <taxon>Endopterygota</taxon>
        <taxon>Lepidoptera</taxon>
        <taxon>Glossata</taxon>
        <taxon>Ditrysia</taxon>
        <taxon>Noctuoidea</taxon>
        <taxon>Noctuidae</taxon>
        <taxon>Heliothinae</taxon>
        <taxon>Heliothis</taxon>
    </lineage>
</organism>
<gene>
    <name evidence="2" type="ORF">B5V51_9141</name>
</gene>
<feature type="compositionally biased region" description="Low complexity" evidence="1">
    <location>
        <begin position="122"/>
        <end position="131"/>
    </location>
</feature>
<protein>
    <submittedName>
        <fullName evidence="2">Uncharacterized protein</fullName>
    </submittedName>
</protein>
<sequence length="274" mass="30247">MVRVKLMRACKYLKYNPQLAGVSPCTRVAYAKFMRSKIKSEFTEREKKGRRLSEFSLEDEVFDAPKKKESCRKCSARSFRSRTPIPENSDDEGLNENEIEVEADVEDKGSEGGSEQTRPLKSSSQEPSEPSTPAFDPVDGSRLPPPSEFQSTDHVITIEPDTPTRTLYMTEEEDSNLQKPITPTPSVHSQSEQILSAASLESQYRQMTSEVPVVVTSEPPTVVVTSEVSEPEASPRRLSFTTPRSARVSPAASPSYGPGRGKSKATGKVVSGWL</sequence>
<feature type="compositionally biased region" description="Polar residues" evidence="1">
    <location>
        <begin position="177"/>
        <end position="192"/>
    </location>
</feature>
<feature type="region of interest" description="Disordered" evidence="1">
    <location>
        <begin position="64"/>
        <end position="192"/>
    </location>
</feature>
<dbReference type="EMBL" id="NWSH01004108">
    <property type="protein sequence ID" value="PCG65486.1"/>
    <property type="molecule type" value="Genomic_DNA"/>
</dbReference>
<accession>A0A2A4J182</accession>
<feature type="compositionally biased region" description="Low complexity" evidence="1">
    <location>
        <begin position="243"/>
        <end position="255"/>
    </location>
</feature>
<name>A0A2A4J182_HELVI</name>
<comment type="caution">
    <text evidence="2">The sequence shown here is derived from an EMBL/GenBank/DDBJ whole genome shotgun (WGS) entry which is preliminary data.</text>
</comment>
<feature type="region of interest" description="Disordered" evidence="1">
    <location>
        <begin position="225"/>
        <end position="274"/>
    </location>
</feature>
<proteinExistence type="predicted"/>
<dbReference type="AlphaFoldDB" id="A0A2A4J182"/>
<reference evidence="2" key="1">
    <citation type="submission" date="2017-09" db="EMBL/GenBank/DDBJ databases">
        <title>Contemporary evolution of a Lepidopteran species, Heliothis virescens, in response to modern agricultural practices.</title>
        <authorList>
            <person name="Fritz M.L."/>
            <person name="Deyonke A.M."/>
            <person name="Papanicolaou A."/>
            <person name="Micinski S."/>
            <person name="Westbrook J."/>
            <person name="Gould F."/>
        </authorList>
    </citation>
    <scope>NUCLEOTIDE SEQUENCE [LARGE SCALE GENOMIC DNA]</scope>
    <source>
        <strain evidence="2">HvINT-</strain>
        <tissue evidence="2">Whole body</tissue>
    </source>
</reference>
<evidence type="ECO:0000313" key="2">
    <source>
        <dbReference type="EMBL" id="PCG65486.1"/>
    </source>
</evidence>